<dbReference type="PANTHER" id="PTHR23513:SF9">
    <property type="entry name" value="ENTEROBACTIN EXPORTER ENTS"/>
    <property type="match status" value="1"/>
</dbReference>
<feature type="compositionally biased region" description="Basic and acidic residues" evidence="7">
    <location>
        <begin position="446"/>
        <end position="458"/>
    </location>
</feature>
<evidence type="ECO:0000256" key="3">
    <source>
        <dbReference type="ARBA" id="ARBA00022475"/>
    </source>
</evidence>
<organism evidence="9 10">
    <name type="scientific">Nocardioides albertanoniae</name>
    <dbReference type="NCBI Taxonomy" id="1175486"/>
    <lineage>
        <taxon>Bacteria</taxon>
        <taxon>Bacillati</taxon>
        <taxon>Actinomycetota</taxon>
        <taxon>Actinomycetes</taxon>
        <taxon>Propionibacteriales</taxon>
        <taxon>Nocardioidaceae</taxon>
        <taxon>Nocardioides</taxon>
    </lineage>
</organism>
<evidence type="ECO:0000256" key="8">
    <source>
        <dbReference type="SAM" id="Phobius"/>
    </source>
</evidence>
<sequence>MPSYRELARNHDFTALWVGATVAELGTRVSIFAMPLVAYAMTRSAFWAATAEAVHLIGMVGMLLPAGVIADRSNRLRVMRVTHGSGALLYASLAIGGLLGSLTLPHLLLVALLTGALNGLFIPAENSAIRSVVTADQLPTALSQQQARQHIAGLLGGPLGGVLLGLARWAPFAGNAVAYAAGWLLLGRVRADLTAPPAAQTVRRPAADLVAGLRYGWRQPVLRTLLFFGPAANLALNALFFLALLRLVEAGFPAWQIGLAEATIGACGILGALAAPWLIDRVPTGRLATLCAWSFVPLSIPLAFWTHPAVMALAASVGLFLNPAANAGLGSYRMAITPPELVGRVQSAAQFVSMLSIPVAPALAGLLLSTVDGPTAVLIVTALIAAAALIPTLSRTVRSIPRPDLWPRPEATTETDSPHALQSSESEVPLRYGRKTPPQQGLLIDVGDRADRSEDRLS</sequence>
<dbReference type="PANTHER" id="PTHR23513">
    <property type="entry name" value="INTEGRAL MEMBRANE EFFLUX PROTEIN-RELATED"/>
    <property type="match status" value="1"/>
</dbReference>
<reference evidence="9 10" key="1">
    <citation type="submission" date="2019-06" db="EMBL/GenBank/DDBJ databases">
        <title>Sequencing the genomes of 1000 actinobacteria strains.</title>
        <authorList>
            <person name="Klenk H.-P."/>
        </authorList>
    </citation>
    <scope>NUCLEOTIDE SEQUENCE [LARGE SCALE GENOMIC DNA]</scope>
    <source>
        <strain evidence="9 10">DSM 25218</strain>
    </source>
</reference>
<dbReference type="InterPro" id="IPR036259">
    <property type="entry name" value="MFS_trans_sf"/>
</dbReference>
<evidence type="ECO:0000256" key="4">
    <source>
        <dbReference type="ARBA" id="ARBA00022692"/>
    </source>
</evidence>
<dbReference type="AlphaFoldDB" id="A0A543AAT8"/>
<evidence type="ECO:0000256" key="7">
    <source>
        <dbReference type="SAM" id="MobiDB-lite"/>
    </source>
</evidence>
<feature type="transmembrane region" description="Helical" evidence="8">
    <location>
        <begin position="12"/>
        <end position="39"/>
    </location>
</feature>
<dbReference type="Proteomes" id="UP000320209">
    <property type="component" value="Unassembled WGS sequence"/>
</dbReference>
<accession>A0A543AAT8</accession>
<protein>
    <submittedName>
        <fullName evidence="9">Putative MFS family arabinose efflux permease</fullName>
    </submittedName>
</protein>
<comment type="subcellular location">
    <subcellularLocation>
        <location evidence="1">Cell inner membrane</location>
        <topology evidence="1">Multi-pass membrane protein</topology>
    </subcellularLocation>
</comment>
<feature type="transmembrane region" description="Helical" evidence="8">
    <location>
        <begin position="311"/>
        <end position="330"/>
    </location>
</feature>
<feature type="region of interest" description="Disordered" evidence="7">
    <location>
        <begin position="401"/>
        <end position="458"/>
    </location>
</feature>
<feature type="transmembrane region" description="Helical" evidence="8">
    <location>
        <begin position="254"/>
        <end position="275"/>
    </location>
</feature>
<keyword evidence="6 8" id="KW-0472">Membrane</keyword>
<dbReference type="GO" id="GO:0022857">
    <property type="term" value="F:transmembrane transporter activity"/>
    <property type="evidence" value="ECO:0007669"/>
    <property type="project" value="InterPro"/>
</dbReference>
<dbReference type="InterPro" id="IPR011701">
    <property type="entry name" value="MFS"/>
</dbReference>
<name>A0A543AAT8_9ACTN</name>
<dbReference type="Gene3D" id="1.20.1250.20">
    <property type="entry name" value="MFS general substrate transporter like domains"/>
    <property type="match status" value="1"/>
</dbReference>
<evidence type="ECO:0000256" key="5">
    <source>
        <dbReference type="ARBA" id="ARBA00022989"/>
    </source>
</evidence>
<feature type="transmembrane region" description="Helical" evidence="8">
    <location>
        <begin position="87"/>
        <end position="113"/>
    </location>
</feature>
<feature type="transmembrane region" description="Helical" evidence="8">
    <location>
        <begin position="287"/>
        <end position="305"/>
    </location>
</feature>
<evidence type="ECO:0000256" key="1">
    <source>
        <dbReference type="ARBA" id="ARBA00004429"/>
    </source>
</evidence>
<evidence type="ECO:0000313" key="10">
    <source>
        <dbReference type="Proteomes" id="UP000320209"/>
    </source>
</evidence>
<evidence type="ECO:0000256" key="6">
    <source>
        <dbReference type="ARBA" id="ARBA00023136"/>
    </source>
</evidence>
<keyword evidence="2" id="KW-0813">Transport</keyword>
<keyword evidence="10" id="KW-1185">Reference proteome</keyword>
<feature type="transmembrane region" description="Helical" evidence="8">
    <location>
        <begin position="166"/>
        <end position="186"/>
    </location>
</feature>
<feature type="compositionally biased region" description="Polar residues" evidence="7">
    <location>
        <begin position="412"/>
        <end position="426"/>
    </location>
</feature>
<proteinExistence type="predicted"/>
<dbReference type="OrthoDB" id="9815525at2"/>
<dbReference type="GO" id="GO:0005886">
    <property type="term" value="C:plasma membrane"/>
    <property type="evidence" value="ECO:0007669"/>
    <property type="project" value="UniProtKB-SubCell"/>
</dbReference>
<evidence type="ECO:0000313" key="9">
    <source>
        <dbReference type="EMBL" id="TQL69685.1"/>
    </source>
</evidence>
<dbReference type="RefSeq" id="WP_141781532.1">
    <property type="nucleotide sequence ID" value="NZ_VFOV01000001.1"/>
</dbReference>
<dbReference type="SUPFAM" id="SSF103473">
    <property type="entry name" value="MFS general substrate transporter"/>
    <property type="match status" value="1"/>
</dbReference>
<dbReference type="CDD" id="cd06173">
    <property type="entry name" value="MFS_MefA_like"/>
    <property type="match status" value="1"/>
</dbReference>
<keyword evidence="5 8" id="KW-1133">Transmembrane helix</keyword>
<comment type="caution">
    <text evidence="9">The sequence shown here is derived from an EMBL/GenBank/DDBJ whole genome shotgun (WGS) entry which is preliminary data.</text>
</comment>
<feature type="transmembrane region" description="Helical" evidence="8">
    <location>
        <begin position="375"/>
        <end position="393"/>
    </location>
</feature>
<feature type="transmembrane region" description="Helical" evidence="8">
    <location>
        <begin position="351"/>
        <end position="369"/>
    </location>
</feature>
<feature type="transmembrane region" description="Helical" evidence="8">
    <location>
        <begin position="45"/>
        <end position="66"/>
    </location>
</feature>
<keyword evidence="3" id="KW-1003">Cell membrane</keyword>
<gene>
    <name evidence="9" type="ORF">FB381_3598</name>
</gene>
<dbReference type="Pfam" id="PF07690">
    <property type="entry name" value="MFS_1"/>
    <property type="match status" value="1"/>
</dbReference>
<keyword evidence="4 8" id="KW-0812">Transmembrane</keyword>
<feature type="transmembrane region" description="Helical" evidence="8">
    <location>
        <begin position="224"/>
        <end position="248"/>
    </location>
</feature>
<dbReference type="EMBL" id="VFOV01000001">
    <property type="protein sequence ID" value="TQL69685.1"/>
    <property type="molecule type" value="Genomic_DNA"/>
</dbReference>
<evidence type="ECO:0000256" key="2">
    <source>
        <dbReference type="ARBA" id="ARBA00022448"/>
    </source>
</evidence>